<reference evidence="2 3" key="1">
    <citation type="submission" date="2023-05" db="EMBL/GenBank/DDBJ databases">
        <title>YMD87, complete Genome.</title>
        <authorList>
            <person name="Zhang J."/>
            <person name="Xu X."/>
        </authorList>
    </citation>
    <scope>NUCLEOTIDE SEQUENCE [LARGE SCALE GENOMIC DNA]</scope>
    <source>
        <strain evidence="2 3">YMD87</strain>
    </source>
</reference>
<keyword evidence="1" id="KW-0812">Transmembrane</keyword>
<accession>A0ABY8QH33</accession>
<name>A0ABY8QH33_9RHOB</name>
<keyword evidence="1" id="KW-1133">Transmembrane helix</keyword>
<evidence type="ECO:0000313" key="2">
    <source>
        <dbReference type="EMBL" id="WGW03849.1"/>
    </source>
</evidence>
<proteinExistence type="predicted"/>
<gene>
    <name evidence="2" type="ORF">QF118_18330</name>
</gene>
<keyword evidence="3" id="KW-1185">Reference proteome</keyword>
<protein>
    <recommendedName>
        <fullName evidence="4">Pilus assembly protein</fullName>
    </recommendedName>
</protein>
<feature type="transmembrane region" description="Helical" evidence="1">
    <location>
        <begin position="24"/>
        <end position="47"/>
    </location>
</feature>
<evidence type="ECO:0000256" key="1">
    <source>
        <dbReference type="SAM" id="Phobius"/>
    </source>
</evidence>
<dbReference type="Proteomes" id="UP001241605">
    <property type="component" value="Chromosome"/>
</dbReference>
<organism evidence="2 3">
    <name type="scientific">Tropicibacter oceani</name>
    <dbReference type="NCBI Taxonomy" id="3058420"/>
    <lineage>
        <taxon>Bacteria</taxon>
        <taxon>Pseudomonadati</taxon>
        <taxon>Pseudomonadota</taxon>
        <taxon>Alphaproteobacteria</taxon>
        <taxon>Rhodobacterales</taxon>
        <taxon>Roseobacteraceae</taxon>
        <taxon>Tropicibacter</taxon>
    </lineage>
</organism>
<evidence type="ECO:0008006" key="4">
    <source>
        <dbReference type="Google" id="ProtNLM"/>
    </source>
</evidence>
<sequence>MSLVKPTRLLSSTIARFRRDQEGYVTLEAIIVMPVLLWLFAACWVYFDAFRQQSVNQKANFVISDMLSRETNEIDDTYVDSAYELLRLLTQAEATGTALRLTLVEYNAKKADWEFLWSDTRGGQTALNNGDMGGYQNRLPSAMDGDQLIIVENWDDHNPVFKVGLNPFTITAYSFTRPRYAPQMVIAGLNGNNGWGNGDQDAPGGSLCNNNAENATSC</sequence>
<dbReference type="EMBL" id="CP124616">
    <property type="protein sequence ID" value="WGW03849.1"/>
    <property type="molecule type" value="Genomic_DNA"/>
</dbReference>
<dbReference type="RefSeq" id="WP_282300479.1">
    <property type="nucleotide sequence ID" value="NZ_CP124616.1"/>
</dbReference>
<evidence type="ECO:0000313" key="3">
    <source>
        <dbReference type="Proteomes" id="UP001241605"/>
    </source>
</evidence>
<keyword evidence="1" id="KW-0472">Membrane</keyword>